<dbReference type="InterPro" id="IPR005828">
    <property type="entry name" value="MFS_sugar_transport-like"/>
</dbReference>
<feature type="domain" description="Major facilitator superfamily (MFS) profile" evidence="9">
    <location>
        <begin position="56"/>
        <end position="475"/>
    </location>
</feature>
<dbReference type="GO" id="GO:0030643">
    <property type="term" value="P:intracellular phosphate ion homeostasis"/>
    <property type="evidence" value="ECO:0007669"/>
    <property type="project" value="EnsemblFungi"/>
</dbReference>
<keyword evidence="3" id="KW-0813">Transport</keyword>
<evidence type="ECO:0000256" key="5">
    <source>
        <dbReference type="ARBA" id="ARBA00022989"/>
    </source>
</evidence>
<feature type="transmembrane region" description="Helical" evidence="8">
    <location>
        <begin position="228"/>
        <end position="246"/>
    </location>
</feature>
<feature type="transmembrane region" description="Helical" evidence="8">
    <location>
        <begin position="376"/>
        <end position="393"/>
    </location>
</feature>
<dbReference type="FunFam" id="1.20.1250.20:FF:000140">
    <property type="entry name" value="Putative MFS phospholipid transporter"/>
    <property type="match status" value="1"/>
</dbReference>
<evidence type="ECO:0000256" key="7">
    <source>
        <dbReference type="SAM" id="MobiDB-lite"/>
    </source>
</evidence>
<evidence type="ECO:0000256" key="6">
    <source>
        <dbReference type="ARBA" id="ARBA00023136"/>
    </source>
</evidence>
<dbReference type="AlphaFoldDB" id="A0A0B1PDS3"/>
<reference evidence="10 11" key="1">
    <citation type="journal article" date="2014" name="BMC Genomics">
        <title>Adaptive genomic structural variation in the grape powdery mildew pathogen, Erysiphe necator.</title>
        <authorList>
            <person name="Jones L."/>
            <person name="Riaz S."/>
            <person name="Morales-Cruz A."/>
            <person name="Amrine K.C."/>
            <person name="McGuire B."/>
            <person name="Gubler W.D."/>
            <person name="Walker M.A."/>
            <person name="Cantu D."/>
        </authorList>
    </citation>
    <scope>NUCLEOTIDE SEQUENCE [LARGE SCALE GENOMIC DNA]</scope>
    <source>
        <strain evidence="11">c</strain>
    </source>
</reference>
<evidence type="ECO:0000256" key="8">
    <source>
        <dbReference type="SAM" id="Phobius"/>
    </source>
</evidence>
<feature type="transmembrane region" description="Helical" evidence="8">
    <location>
        <begin position="453"/>
        <end position="471"/>
    </location>
</feature>
<accession>A0A0B1PDS3</accession>
<dbReference type="PANTHER" id="PTHR23508">
    <property type="entry name" value="CARBOXYLIC ACID TRANSPORTER PROTEIN HOMOLOG"/>
    <property type="match status" value="1"/>
</dbReference>
<keyword evidence="5 8" id="KW-1133">Transmembrane helix</keyword>
<dbReference type="Proteomes" id="UP000030854">
    <property type="component" value="Unassembled WGS sequence"/>
</dbReference>
<evidence type="ECO:0000313" key="10">
    <source>
        <dbReference type="EMBL" id="KHJ35101.1"/>
    </source>
</evidence>
<feature type="region of interest" description="Disordered" evidence="7">
    <location>
        <begin position="1"/>
        <end position="23"/>
    </location>
</feature>
<feature type="transmembrane region" description="Helical" evidence="8">
    <location>
        <begin position="194"/>
        <end position="216"/>
    </location>
</feature>
<evidence type="ECO:0000259" key="9">
    <source>
        <dbReference type="PROSITE" id="PS50850"/>
    </source>
</evidence>
<dbReference type="PROSITE" id="PS50850">
    <property type="entry name" value="MFS"/>
    <property type="match status" value="1"/>
</dbReference>
<organism evidence="10 11">
    <name type="scientific">Uncinula necator</name>
    <name type="common">Grape powdery mildew</name>
    <dbReference type="NCBI Taxonomy" id="52586"/>
    <lineage>
        <taxon>Eukaryota</taxon>
        <taxon>Fungi</taxon>
        <taxon>Dikarya</taxon>
        <taxon>Ascomycota</taxon>
        <taxon>Pezizomycotina</taxon>
        <taxon>Leotiomycetes</taxon>
        <taxon>Erysiphales</taxon>
        <taxon>Erysiphaceae</taxon>
        <taxon>Erysiphe</taxon>
    </lineage>
</organism>
<feature type="transmembrane region" description="Helical" evidence="8">
    <location>
        <begin position="318"/>
        <end position="340"/>
    </location>
</feature>
<dbReference type="SUPFAM" id="SSF103473">
    <property type="entry name" value="MFS general substrate transporter"/>
    <property type="match status" value="1"/>
</dbReference>
<protein>
    <submittedName>
        <fullName evidence="10">Putative mfs phospholipid transporter git1</fullName>
    </submittedName>
</protein>
<feature type="transmembrane region" description="Helical" evidence="8">
    <location>
        <begin position="414"/>
        <end position="433"/>
    </location>
</feature>
<feature type="transmembrane region" description="Helical" evidence="8">
    <location>
        <begin position="347"/>
        <end position="370"/>
    </location>
</feature>
<proteinExistence type="inferred from homology"/>
<sequence length="508" mass="55140">MPKHQKPQKRLGDGDTSEIERYDSFSSSISAGVAANRESESNNKKEDGAYGEKIWTVMACGAGLFSDGYINNVIGSVSTILKTLYGDAYTQSSAQKNISAITFAGTVLGQLIFGYTSDKWSRKGSLLISTVILIIFAALGAGSYGIDGSVSGLFTALTVYRFFVGIGIGGEYPAGSVSCSEATGELKSGSRNRWFILFTNVMIDWGFVIGAFVPYILVIICTDRHLRLAWRLMLGVGVIPPVLLVLSRFKLKEPEEFNKESMKDVSIPYLLVIKYYWRRLLIVSLIWFFYDFSTYSFGIFSSTILSNIYGDSAPLAKIFGWNTVINLFYIPGAMAGSIFSDKVGPRYALTIGVTAQALVGFLMAGLYPILSQVKNVAGFTIVFGVFLSLGEMGPGDNIGLVASKTCATGVRGQYYAIAAAIGKLGAFVGTYVFPYIEEAGGGANTIRGAQLPFFVSSGFCALTAFLSLFGLPHIGQNTITTEDREFRLYLESQGWDVSQLGITREHIN</sequence>
<feature type="compositionally biased region" description="Basic and acidic residues" evidence="7">
    <location>
        <begin position="10"/>
        <end position="23"/>
    </location>
</feature>
<dbReference type="GO" id="GO:0005886">
    <property type="term" value="C:plasma membrane"/>
    <property type="evidence" value="ECO:0007669"/>
    <property type="project" value="TreeGrafter"/>
</dbReference>
<keyword evidence="11" id="KW-1185">Reference proteome</keyword>
<dbReference type="Gene3D" id="1.20.1250.20">
    <property type="entry name" value="MFS general substrate transporter like domains"/>
    <property type="match status" value="1"/>
</dbReference>
<name>A0A0B1PDS3_UNCNE</name>
<comment type="subcellular location">
    <subcellularLocation>
        <location evidence="1">Membrane</location>
        <topology evidence="1">Multi-pass membrane protein</topology>
    </subcellularLocation>
</comment>
<comment type="similarity">
    <text evidence="2">Belongs to the major facilitator superfamily. Sugar transporter (TC 2.A.1.1) family.</text>
</comment>
<dbReference type="InterPro" id="IPR020846">
    <property type="entry name" value="MFS_dom"/>
</dbReference>
<dbReference type="InterPro" id="IPR036259">
    <property type="entry name" value="MFS_trans_sf"/>
</dbReference>
<evidence type="ECO:0000313" key="11">
    <source>
        <dbReference type="Proteomes" id="UP000030854"/>
    </source>
</evidence>
<keyword evidence="6 8" id="KW-0472">Membrane</keyword>
<dbReference type="OMA" id="IMFTNFQ"/>
<evidence type="ECO:0000256" key="4">
    <source>
        <dbReference type="ARBA" id="ARBA00022692"/>
    </source>
</evidence>
<dbReference type="Pfam" id="PF00083">
    <property type="entry name" value="Sugar_tr"/>
    <property type="match status" value="2"/>
</dbReference>
<evidence type="ECO:0000256" key="3">
    <source>
        <dbReference type="ARBA" id="ARBA00022448"/>
    </source>
</evidence>
<dbReference type="STRING" id="52586.A0A0B1PDS3"/>
<comment type="caution">
    <text evidence="10">The sequence shown here is derived from an EMBL/GenBank/DDBJ whole genome shotgun (WGS) entry which is preliminary data.</text>
</comment>
<dbReference type="PANTHER" id="PTHR23508:SF10">
    <property type="entry name" value="CARBOXYLIC ACID TRANSPORTER PROTEIN HOMOLOG"/>
    <property type="match status" value="1"/>
</dbReference>
<dbReference type="GO" id="GO:0046943">
    <property type="term" value="F:carboxylic acid transmembrane transporter activity"/>
    <property type="evidence" value="ECO:0007669"/>
    <property type="project" value="TreeGrafter"/>
</dbReference>
<dbReference type="HOGENOM" id="CLU_001265_46_12_1"/>
<dbReference type="EMBL" id="JNVN01000528">
    <property type="protein sequence ID" value="KHJ35101.1"/>
    <property type="molecule type" value="Genomic_DNA"/>
</dbReference>
<evidence type="ECO:0000256" key="2">
    <source>
        <dbReference type="ARBA" id="ARBA00010992"/>
    </source>
</evidence>
<feature type="transmembrane region" description="Helical" evidence="8">
    <location>
        <begin position="126"/>
        <end position="146"/>
    </location>
</feature>
<keyword evidence="4 8" id="KW-0812">Transmembrane</keyword>
<gene>
    <name evidence="10" type="ORF">EV44_g5409</name>
</gene>
<evidence type="ECO:0000256" key="1">
    <source>
        <dbReference type="ARBA" id="ARBA00004141"/>
    </source>
</evidence>